<dbReference type="SMART" id="SM00220">
    <property type="entry name" value="S_TKc"/>
    <property type="match status" value="1"/>
</dbReference>
<feature type="region of interest" description="Disordered" evidence="11">
    <location>
        <begin position="1"/>
        <end position="140"/>
    </location>
</feature>
<feature type="domain" description="Cyclic nucleotide-binding" evidence="13">
    <location>
        <begin position="202"/>
        <end position="318"/>
    </location>
</feature>
<dbReference type="InterPro" id="IPR018490">
    <property type="entry name" value="cNMP-bd_dom_sf"/>
</dbReference>
<dbReference type="SUPFAM" id="SSF56112">
    <property type="entry name" value="Protein kinase-like (PK-like)"/>
    <property type="match status" value="1"/>
</dbReference>
<feature type="compositionally biased region" description="Basic and acidic residues" evidence="11">
    <location>
        <begin position="112"/>
        <end position="140"/>
    </location>
</feature>
<dbReference type="PANTHER" id="PTHR24353">
    <property type="entry name" value="CYCLIC NUCLEOTIDE-DEPENDENT PROTEIN KINASE"/>
    <property type="match status" value="1"/>
</dbReference>
<evidence type="ECO:0000313" key="16">
    <source>
        <dbReference type="Proteomes" id="UP001530400"/>
    </source>
</evidence>
<dbReference type="Pfam" id="PF00069">
    <property type="entry name" value="Pkinase"/>
    <property type="match status" value="2"/>
</dbReference>
<evidence type="ECO:0000256" key="7">
    <source>
        <dbReference type="ARBA" id="ARBA00022840"/>
    </source>
</evidence>
<protein>
    <recommendedName>
        <fullName evidence="2">cGMP-dependent protein kinase</fullName>
        <ecNumber evidence="2">2.7.11.12</ecNumber>
    </recommendedName>
</protein>
<evidence type="ECO:0000256" key="6">
    <source>
        <dbReference type="ARBA" id="ARBA00022777"/>
    </source>
</evidence>
<keyword evidence="5 10" id="KW-0547">Nucleotide-binding</keyword>
<comment type="similarity">
    <text evidence="1">Belongs to the protein kinase superfamily. AGC Ser/Thr protein kinase family. cGMP subfamily.</text>
</comment>
<dbReference type="Proteomes" id="UP001530400">
    <property type="component" value="Unassembled WGS sequence"/>
</dbReference>
<feature type="domain" description="Protein kinase" evidence="12">
    <location>
        <begin position="613"/>
        <end position="895"/>
    </location>
</feature>
<dbReference type="Gene3D" id="2.60.120.10">
    <property type="entry name" value="Jelly Rolls"/>
    <property type="match status" value="3"/>
</dbReference>
<evidence type="ECO:0000256" key="8">
    <source>
        <dbReference type="ARBA" id="ARBA00047298"/>
    </source>
</evidence>
<dbReference type="PROSITE" id="PS50042">
    <property type="entry name" value="CNMP_BINDING_3"/>
    <property type="match status" value="2"/>
</dbReference>
<dbReference type="InterPro" id="IPR017441">
    <property type="entry name" value="Protein_kinase_ATP_BS"/>
</dbReference>
<evidence type="ECO:0000259" key="13">
    <source>
        <dbReference type="PROSITE" id="PS50042"/>
    </source>
</evidence>
<evidence type="ECO:0000256" key="5">
    <source>
        <dbReference type="ARBA" id="ARBA00022741"/>
    </source>
</evidence>
<keyword evidence="16" id="KW-1185">Reference proteome</keyword>
<comment type="catalytic activity">
    <reaction evidence="8">
        <text>L-threonyl-[protein] + ATP = O-phospho-L-threonyl-[protein] + ADP + H(+)</text>
        <dbReference type="Rhea" id="RHEA:46608"/>
        <dbReference type="Rhea" id="RHEA-COMP:11060"/>
        <dbReference type="Rhea" id="RHEA-COMP:11605"/>
        <dbReference type="ChEBI" id="CHEBI:15378"/>
        <dbReference type="ChEBI" id="CHEBI:30013"/>
        <dbReference type="ChEBI" id="CHEBI:30616"/>
        <dbReference type="ChEBI" id="CHEBI:61977"/>
        <dbReference type="ChEBI" id="CHEBI:456216"/>
        <dbReference type="EC" id="2.7.11.12"/>
    </reaction>
</comment>
<reference evidence="15 16" key="1">
    <citation type="submission" date="2024-10" db="EMBL/GenBank/DDBJ databases">
        <title>Updated reference genomes for cyclostephanoid diatoms.</title>
        <authorList>
            <person name="Roberts W.R."/>
            <person name="Alverson A.J."/>
        </authorList>
    </citation>
    <scope>NUCLEOTIDE SEQUENCE [LARGE SCALE GENOMIC DNA]</scope>
    <source>
        <strain evidence="15 16">AJA010-31</strain>
    </source>
</reference>
<feature type="compositionally biased region" description="Basic residues" evidence="11">
    <location>
        <begin position="80"/>
        <end position="91"/>
    </location>
</feature>
<comment type="caution">
    <text evidence="15">The sequence shown here is derived from an EMBL/GenBank/DDBJ whole genome shotgun (WGS) entry which is preliminary data.</text>
</comment>
<proteinExistence type="inferred from homology"/>
<dbReference type="PRINTS" id="PR00103">
    <property type="entry name" value="CAMPKINASE"/>
</dbReference>
<sequence length="954" mass="108207">MFKKIGSKMGKKSDDKEPEPEGKRVTIKEDRPKEKSDRKDKDKDKVRKSTKKRDETEEERRERKERERRERGDEKDKMRKSSSHRKSHRKSTKGEKGLTDQEKKIAKHAKAKREEAERRRKEEAEMGIKDMSLDDGTKDYEPGVKMSIKKRGQQATTSVHAQRFDNIYAAPQDMAKDFVAPVYPKSDDDVEFLLDALSDNFVFNTLDEVELETLVNAFENYECDEGHELVQQGEIGGYFFILRKGAVAFMVDGAEVGRAAPGNSFGELALLYNAPRAATCVAVDGSAGLWRVDQMTFRKLLATHTIQNDNQTKDVLKKVPFLSDLDDEFINRIADALTTVYYDAGDTIYERGSEGSVFYVIREGKVEYEHKKRGVKTLGPGDYFGEQAIVKNEPRKADATAVKDTIALALSREVFEQVLGPLSEVIARSNDRRLLRSVPLFANSDIENFEIELMAALIDEVKYPAEREILTEGDYVDAPALFLVRSGVLEAFTDDGESRILKSGTFFGEDTLMPDEDEKYGGKGGMKQSKETVEVLEDCVLGKLSLANIDSVILDLSRMGNKKNGKAKDALDRSVDIFRLERHTLLGAGTRMGNKKNGKAKDALDRSVDIFRLERHTLLGAGTFGQVWLASDKNTGKAYALKVQIKREIIDHHQAEGVCREREVMSKIDHPFVIKLVNTDQDKQSVFMLLRLVQGGELFNVMHNDDRDCIPEGEVKFYTACILEGLAYMHRRRILYRDLKPENGKDDKSCLPHVNVEIELTSSLCVVLIDELGYCVIVDLGFAKVVNEKTYTLCGTPLYLAPEVILSRGHDKGADYWSLGCLMYEMVSGQTPFYDENIDQITLFKRIVHGRYRFPSGYFSDVAQDLIRGMLANKSTQRLGCLAQGERDIKDHPFLEEINWGKLGKRLMKAPWVPRLRDPLDASCFESWDHLDDKETTGNYKKLSSEEQKIFEDF</sequence>
<gene>
    <name evidence="15" type="ORF">ACHAWO_007477</name>
</gene>
<comment type="catalytic activity">
    <reaction evidence="9">
        <text>L-seryl-[protein] + ATP = O-phospho-L-seryl-[protein] + ADP + H(+)</text>
        <dbReference type="Rhea" id="RHEA:17989"/>
        <dbReference type="Rhea" id="RHEA-COMP:9863"/>
        <dbReference type="Rhea" id="RHEA-COMP:11604"/>
        <dbReference type="ChEBI" id="CHEBI:15378"/>
        <dbReference type="ChEBI" id="CHEBI:29999"/>
        <dbReference type="ChEBI" id="CHEBI:30616"/>
        <dbReference type="ChEBI" id="CHEBI:83421"/>
        <dbReference type="ChEBI" id="CHEBI:456216"/>
        <dbReference type="EC" id="2.7.11.12"/>
    </reaction>
</comment>
<dbReference type="Gene3D" id="3.30.200.20">
    <property type="entry name" value="Phosphorylase Kinase, domain 1"/>
    <property type="match status" value="1"/>
</dbReference>
<name>A0ABD3NDR1_9STRA</name>
<evidence type="ECO:0000256" key="3">
    <source>
        <dbReference type="ARBA" id="ARBA00022527"/>
    </source>
</evidence>
<dbReference type="PROSITE" id="PS00888">
    <property type="entry name" value="CNMP_BINDING_1"/>
    <property type="match status" value="1"/>
</dbReference>
<feature type="compositionally biased region" description="Basic and acidic residues" evidence="11">
    <location>
        <begin position="11"/>
        <end position="79"/>
    </location>
</feature>
<dbReference type="GO" id="GO:0004692">
    <property type="term" value="F:cGMP-dependent protein kinase activity"/>
    <property type="evidence" value="ECO:0007669"/>
    <property type="project" value="UniProtKB-EC"/>
</dbReference>
<accession>A0ABD3NDR1</accession>
<dbReference type="InterPro" id="IPR000595">
    <property type="entry name" value="cNMP-bd_dom"/>
</dbReference>
<dbReference type="PROSITE" id="PS00107">
    <property type="entry name" value="PROTEIN_KINASE_ATP"/>
    <property type="match status" value="1"/>
</dbReference>
<dbReference type="Gene3D" id="1.10.510.10">
    <property type="entry name" value="Transferase(Phosphotransferase) domain 1"/>
    <property type="match status" value="1"/>
</dbReference>
<dbReference type="SUPFAM" id="SSF51206">
    <property type="entry name" value="cAMP-binding domain-like"/>
    <property type="match status" value="3"/>
</dbReference>
<evidence type="ECO:0000256" key="1">
    <source>
        <dbReference type="ARBA" id="ARBA00006352"/>
    </source>
</evidence>
<dbReference type="PANTHER" id="PTHR24353:SF143">
    <property type="entry name" value="PROTEIN KINASE DOMAIN-CONTAINING PROTEIN"/>
    <property type="match status" value="1"/>
</dbReference>
<dbReference type="EC" id="2.7.11.12" evidence="2"/>
<evidence type="ECO:0000256" key="4">
    <source>
        <dbReference type="ARBA" id="ARBA00022679"/>
    </source>
</evidence>
<dbReference type="AlphaFoldDB" id="A0ABD3NDR1"/>
<evidence type="ECO:0000256" key="2">
    <source>
        <dbReference type="ARBA" id="ARBA00012428"/>
    </source>
</evidence>
<dbReference type="InterPro" id="IPR000719">
    <property type="entry name" value="Prot_kinase_dom"/>
</dbReference>
<dbReference type="SMART" id="SM00100">
    <property type="entry name" value="cNMP"/>
    <property type="match status" value="3"/>
</dbReference>
<dbReference type="InterPro" id="IPR000961">
    <property type="entry name" value="AGC-kinase_C"/>
</dbReference>
<dbReference type="InterPro" id="IPR014710">
    <property type="entry name" value="RmlC-like_jellyroll"/>
</dbReference>
<evidence type="ECO:0000256" key="9">
    <source>
        <dbReference type="ARBA" id="ARBA00047462"/>
    </source>
</evidence>
<dbReference type="PROSITE" id="PS51285">
    <property type="entry name" value="AGC_KINASE_CTER"/>
    <property type="match status" value="1"/>
</dbReference>
<dbReference type="PROSITE" id="PS50011">
    <property type="entry name" value="PROTEIN_KINASE_DOM"/>
    <property type="match status" value="1"/>
</dbReference>
<feature type="domain" description="Cyclic nucleotide-binding" evidence="13">
    <location>
        <begin position="321"/>
        <end position="436"/>
    </location>
</feature>
<dbReference type="CDD" id="cd00038">
    <property type="entry name" value="CAP_ED"/>
    <property type="match status" value="3"/>
</dbReference>
<dbReference type="EMBL" id="JALLPJ020001204">
    <property type="protein sequence ID" value="KAL3774219.1"/>
    <property type="molecule type" value="Genomic_DNA"/>
</dbReference>
<keyword evidence="3" id="KW-0723">Serine/threonine-protein kinase</keyword>
<keyword evidence="4" id="KW-0808">Transferase</keyword>
<dbReference type="InterPro" id="IPR011009">
    <property type="entry name" value="Kinase-like_dom_sf"/>
</dbReference>
<organism evidence="15 16">
    <name type="scientific">Cyclotella atomus</name>
    <dbReference type="NCBI Taxonomy" id="382360"/>
    <lineage>
        <taxon>Eukaryota</taxon>
        <taxon>Sar</taxon>
        <taxon>Stramenopiles</taxon>
        <taxon>Ochrophyta</taxon>
        <taxon>Bacillariophyta</taxon>
        <taxon>Coscinodiscophyceae</taxon>
        <taxon>Thalassiosirophycidae</taxon>
        <taxon>Stephanodiscales</taxon>
        <taxon>Stephanodiscaceae</taxon>
        <taxon>Cyclotella</taxon>
    </lineage>
</organism>
<feature type="compositionally biased region" description="Basic residues" evidence="11">
    <location>
        <begin position="1"/>
        <end position="10"/>
    </location>
</feature>
<dbReference type="Pfam" id="PF00027">
    <property type="entry name" value="cNMP_binding"/>
    <property type="match status" value="3"/>
</dbReference>
<feature type="domain" description="AGC-kinase C-terminal" evidence="14">
    <location>
        <begin position="896"/>
        <end position="954"/>
    </location>
</feature>
<dbReference type="InterPro" id="IPR018488">
    <property type="entry name" value="cNMP-bd_CS"/>
</dbReference>
<evidence type="ECO:0000313" key="15">
    <source>
        <dbReference type="EMBL" id="KAL3774219.1"/>
    </source>
</evidence>
<dbReference type="GO" id="GO:0005524">
    <property type="term" value="F:ATP binding"/>
    <property type="evidence" value="ECO:0007669"/>
    <property type="project" value="UniProtKB-UniRule"/>
</dbReference>
<evidence type="ECO:0000259" key="12">
    <source>
        <dbReference type="PROSITE" id="PS50011"/>
    </source>
</evidence>
<feature type="compositionally biased region" description="Basic and acidic residues" evidence="11">
    <location>
        <begin position="92"/>
        <end position="104"/>
    </location>
</feature>
<evidence type="ECO:0000256" key="10">
    <source>
        <dbReference type="PROSITE-ProRule" id="PRU10141"/>
    </source>
</evidence>
<evidence type="ECO:0000256" key="11">
    <source>
        <dbReference type="SAM" id="MobiDB-lite"/>
    </source>
</evidence>
<feature type="binding site" evidence="10">
    <location>
        <position position="642"/>
    </location>
    <ligand>
        <name>ATP</name>
        <dbReference type="ChEBI" id="CHEBI:30616"/>
    </ligand>
</feature>
<keyword evidence="7 10" id="KW-0067">ATP-binding</keyword>
<evidence type="ECO:0000259" key="14">
    <source>
        <dbReference type="PROSITE" id="PS51285"/>
    </source>
</evidence>
<keyword evidence="6" id="KW-0418">Kinase</keyword>